<feature type="transmembrane region" description="Helical" evidence="1">
    <location>
        <begin position="166"/>
        <end position="183"/>
    </location>
</feature>
<dbReference type="Proteomes" id="UP000055060">
    <property type="component" value="Unassembled WGS sequence"/>
</dbReference>
<feature type="transmembrane region" description="Helical" evidence="1">
    <location>
        <begin position="231"/>
        <end position="253"/>
    </location>
</feature>
<dbReference type="PANTHER" id="PTHR43471">
    <property type="entry name" value="ABC TRANSPORTER PERMEASE"/>
    <property type="match status" value="1"/>
</dbReference>
<dbReference type="EMBL" id="DF967972">
    <property type="protein sequence ID" value="GAP12693.1"/>
    <property type="molecule type" value="Genomic_DNA"/>
</dbReference>
<dbReference type="InterPro" id="IPR025699">
    <property type="entry name" value="ABC2_memb-like"/>
</dbReference>
<dbReference type="AlphaFoldDB" id="A0A0S7BG71"/>
<dbReference type="STRING" id="360412.LARV_00429"/>
<gene>
    <name evidence="2" type="ORF">LARV_00429</name>
</gene>
<feature type="transmembrane region" description="Helical" evidence="1">
    <location>
        <begin position="58"/>
        <end position="76"/>
    </location>
</feature>
<sequence>MKQFFNVTRYEFSMSIRRAGFWITYVLLGGFYLVSILIPAGRDSAVIAPDQIWPEAGHLVFMFNIFLPLLAGLLSADRMQRDFRNGVRELQRSSPLSTPNYILAKYLGVLISTLLPFFLILIIAGLYSVFKGLAPWEFLWPLFVAFLAIALPAHAFVVAFSLACPLVMPLRVYQVLFTGYWFWGNLLSPKAFPTISDTVLNAVGQIPLQAYFSVTNASTHPVSDTFTRPQAMLNVLVLTVLIAAALSTANAYLRWQARRA</sequence>
<feature type="transmembrane region" description="Helical" evidence="1">
    <location>
        <begin position="139"/>
        <end position="159"/>
    </location>
</feature>
<dbReference type="RefSeq" id="WP_075072099.1">
    <property type="nucleotide sequence ID" value="NZ_DF967972.1"/>
</dbReference>
<protein>
    <submittedName>
        <fullName evidence="2">ABC-2 family transporter protein</fullName>
    </submittedName>
</protein>
<keyword evidence="1" id="KW-1133">Transmembrane helix</keyword>
<proteinExistence type="predicted"/>
<accession>A0A0S7BG71</accession>
<dbReference type="OrthoDB" id="152848at2"/>
<organism evidence="2">
    <name type="scientific">Longilinea arvoryzae</name>
    <dbReference type="NCBI Taxonomy" id="360412"/>
    <lineage>
        <taxon>Bacteria</taxon>
        <taxon>Bacillati</taxon>
        <taxon>Chloroflexota</taxon>
        <taxon>Anaerolineae</taxon>
        <taxon>Anaerolineales</taxon>
        <taxon>Anaerolineaceae</taxon>
        <taxon>Longilinea</taxon>
    </lineage>
</organism>
<keyword evidence="3" id="KW-1185">Reference proteome</keyword>
<evidence type="ECO:0000256" key="1">
    <source>
        <dbReference type="SAM" id="Phobius"/>
    </source>
</evidence>
<feature type="transmembrane region" description="Helical" evidence="1">
    <location>
        <begin position="106"/>
        <end position="127"/>
    </location>
</feature>
<keyword evidence="1" id="KW-0472">Membrane</keyword>
<dbReference type="Pfam" id="PF13346">
    <property type="entry name" value="ABC2_membrane_5"/>
    <property type="match status" value="1"/>
</dbReference>
<evidence type="ECO:0000313" key="3">
    <source>
        <dbReference type="Proteomes" id="UP000055060"/>
    </source>
</evidence>
<name>A0A0S7BG71_9CHLR</name>
<keyword evidence="1" id="KW-0812">Transmembrane</keyword>
<feature type="transmembrane region" description="Helical" evidence="1">
    <location>
        <begin position="20"/>
        <end position="38"/>
    </location>
</feature>
<reference evidence="2" key="1">
    <citation type="submission" date="2015-07" db="EMBL/GenBank/DDBJ databases">
        <title>Draft Genome Sequences of Anaerolinea thermolimosa IMO-1, Bellilinea caldifistulae GOMI-1, Leptolinea tardivitalis YMTK-2, Levilinea saccharolytica KIBI-1,Longilinea arvoryzae KOME-1, Previously Described as Members of the Anaerolineaceae (Chloroflexi).</title>
        <authorList>
            <person name="Sekiguchi Y."/>
            <person name="Ohashi A."/>
            <person name="Matsuura N."/>
            <person name="Tourlousse M.D."/>
        </authorList>
    </citation>
    <scope>NUCLEOTIDE SEQUENCE [LARGE SCALE GENOMIC DNA]</scope>
    <source>
        <strain evidence="2">KOME-1</strain>
    </source>
</reference>
<evidence type="ECO:0000313" key="2">
    <source>
        <dbReference type="EMBL" id="GAP12693.1"/>
    </source>
</evidence>